<dbReference type="Proteomes" id="UP000299102">
    <property type="component" value="Unassembled WGS sequence"/>
</dbReference>
<name>A0A4C1WLQ4_EUMVA</name>
<accession>A0A4C1WLQ4</accession>
<sequence length="112" mass="12352">MGTRGRGRKSRGALILRIASFAGNSEQQFRALYCSEGRVGQVATVDGAPTETMIPKSGNFGVEGWRVIMEWPGVRRGRNKYSMYTLRLAPPRPAPRRAAPPTAQLSRSHILL</sequence>
<reference evidence="2 3" key="1">
    <citation type="journal article" date="2019" name="Commun. Biol.">
        <title>The bagworm genome reveals a unique fibroin gene that provides high tensile strength.</title>
        <authorList>
            <person name="Kono N."/>
            <person name="Nakamura H."/>
            <person name="Ohtoshi R."/>
            <person name="Tomita M."/>
            <person name="Numata K."/>
            <person name="Arakawa K."/>
        </authorList>
    </citation>
    <scope>NUCLEOTIDE SEQUENCE [LARGE SCALE GENOMIC DNA]</scope>
</reference>
<gene>
    <name evidence="2" type="ORF">EVAR_87632_1</name>
</gene>
<feature type="compositionally biased region" description="Polar residues" evidence="1">
    <location>
        <begin position="103"/>
        <end position="112"/>
    </location>
</feature>
<evidence type="ECO:0000313" key="2">
    <source>
        <dbReference type="EMBL" id="GBP51055.1"/>
    </source>
</evidence>
<organism evidence="2 3">
    <name type="scientific">Eumeta variegata</name>
    <name type="common">Bagworm moth</name>
    <name type="synonym">Eumeta japonica</name>
    <dbReference type="NCBI Taxonomy" id="151549"/>
    <lineage>
        <taxon>Eukaryota</taxon>
        <taxon>Metazoa</taxon>
        <taxon>Ecdysozoa</taxon>
        <taxon>Arthropoda</taxon>
        <taxon>Hexapoda</taxon>
        <taxon>Insecta</taxon>
        <taxon>Pterygota</taxon>
        <taxon>Neoptera</taxon>
        <taxon>Endopterygota</taxon>
        <taxon>Lepidoptera</taxon>
        <taxon>Glossata</taxon>
        <taxon>Ditrysia</taxon>
        <taxon>Tineoidea</taxon>
        <taxon>Psychidae</taxon>
        <taxon>Oiketicinae</taxon>
        <taxon>Eumeta</taxon>
    </lineage>
</organism>
<dbReference type="EMBL" id="BGZK01000573">
    <property type="protein sequence ID" value="GBP51055.1"/>
    <property type="molecule type" value="Genomic_DNA"/>
</dbReference>
<keyword evidence="3" id="KW-1185">Reference proteome</keyword>
<evidence type="ECO:0000256" key="1">
    <source>
        <dbReference type="SAM" id="MobiDB-lite"/>
    </source>
</evidence>
<dbReference type="AlphaFoldDB" id="A0A4C1WLQ4"/>
<feature type="region of interest" description="Disordered" evidence="1">
    <location>
        <begin position="90"/>
        <end position="112"/>
    </location>
</feature>
<proteinExistence type="predicted"/>
<evidence type="ECO:0000313" key="3">
    <source>
        <dbReference type="Proteomes" id="UP000299102"/>
    </source>
</evidence>
<comment type="caution">
    <text evidence="2">The sequence shown here is derived from an EMBL/GenBank/DDBJ whole genome shotgun (WGS) entry which is preliminary data.</text>
</comment>
<protein>
    <submittedName>
        <fullName evidence="2">Uncharacterized protein</fullName>
    </submittedName>
</protein>